<evidence type="ECO:0000256" key="1">
    <source>
        <dbReference type="SAM" id="SignalP"/>
    </source>
</evidence>
<dbReference type="Proteomes" id="UP000011885">
    <property type="component" value="Unassembled WGS sequence"/>
</dbReference>
<organism evidence="2 3">
    <name type="scientific">Rhodopirellula sallentina SM41</name>
    <dbReference type="NCBI Taxonomy" id="1263870"/>
    <lineage>
        <taxon>Bacteria</taxon>
        <taxon>Pseudomonadati</taxon>
        <taxon>Planctomycetota</taxon>
        <taxon>Planctomycetia</taxon>
        <taxon>Pirellulales</taxon>
        <taxon>Pirellulaceae</taxon>
        <taxon>Rhodopirellula</taxon>
    </lineage>
</organism>
<accession>M5U235</accession>
<feature type="chain" id="PRO_5004073138" evidence="1">
    <location>
        <begin position="21"/>
        <end position="105"/>
    </location>
</feature>
<proteinExistence type="predicted"/>
<reference evidence="2 3" key="1">
    <citation type="journal article" date="2013" name="Mar. Genomics">
        <title>Expression of sulfatases in Rhodopirellula baltica and the diversity of sulfatases in the genus Rhodopirellula.</title>
        <authorList>
            <person name="Wegner C.E."/>
            <person name="Richter-Heitmann T."/>
            <person name="Klindworth A."/>
            <person name="Klockow C."/>
            <person name="Richter M."/>
            <person name="Achstetter T."/>
            <person name="Glockner F.O."/>
            <person name="Harder J."/>
        </authorList>
    </citation>
    <scope>NUCLEOTIDE SEQUENCE [LARGE SCALE GENOMIC DNA]</scope>
    <source>
        <strain evidence="2 3">SM41</strain>
    </source>
</reference>
<dbReference type="EMBL" id="ANOH01000219">
    <property type="protein sequence ID" value="EMI55329.1"/>
    <property type="molecule type" value="Genomic_DNA"/>
</dbReference>
<keyword evidence="1" id="KW-0732">Signal</keyword>
<evidence type="ECO:0000313" key="3">
    <source>
        <dbReference type="Proteomes" id="UP000011885"/>
    </source>
</evidence>
<gene>
    <name evidence="2" type="ORF">RSSM_03235</name>
</gene>
<feature type="signal peptide" evidence="1">
    <location>
        <begin position="1"/>
        <end position="20"/>
    </location>
</feature>
<protein>
    <submittedName>
        <fullName evidence="2">Secreted protein</fullName>
    </submittedName>
</protein>
<comment type="caution">
    <text evidence="2">The sequence shown here is derived from an EMBL/GenBank/DDBJ whole genome shotgun (WGS) entry which is preliminary data.</text>
</comment>
<evidence type="ECO:0000313" key="2">
    <source>
        <dbReference type="EMBL" id="EMI55329.1"/>
    </source>
</evidence>
<name>M5U235_9BACT</name>
<dbReference type="AlphaFoldDB" id="M5U235"/>
<dbReference type="PATRIC" id="fig|1263870.3.peg.3439"/>
<sequence>MVTFVRWPALFSATIPAAFAKHSTNGKTFPGPTQDFPDPWLRSVANHENLFELTKTGAFYRRISGVDSSQIWRHELDGVVKVWRDLHTTRAQTSSGRVVDFAPRW</sequence>
<keyword evidence="3" id="KW-1185">Reference proteome</keyword>